<accession>G8QWW6</accession>
<dbReference type="HOGENOM" id="CLU_2156742_0_0_12"/>
<evidence type="ECO:0000313" key="2">
    <source>
        <dbReference type="Proteomes" id="UP000005632"/>
    </source>
</evidence>
<sequence>MCSSVAGGRRNSMRYLTRKQINLIIQETSSSPYLSGELPYRLKYDRFQYLTVYEAASLFGFNPSDFKDFFETYPEKIPHEFFSGSIAFTRNALVVWYAHTALPMMREASGG</sequence>
<dbReference type="EMBL" id="CP003155">
    <property type="protein sequence ID" value="AEV29470.1"/>
    <property type="molecule type" value="Genomic_DNA"/>
</dbReference>
<keyword evidence="2" id="KW-1185">Reference proteome</keyword>
<organism evidence="1 2">
    <name type="scientific">Sphaerochaeta pleomorpha (strain ATCC BAA-1885 / DSM 22778 / Grapes)</name>
    <dbReference type="NCBI Taxonomy" id="158190"/>
    <lineage>
        <taxon>Bacteria</taxon>
        <taxon>Pseudomonadati</taxon>
        <taxon>Spirochaetota</taxon>
        <taxon>Spirochaetia</taxon>
        <taxon>Spirochaetales</taxon>
        <taxon>Sphaerochaetaceae</taxon>
        <taxon>Sphaerochaeta</taxon>
    </lineage>
</organism>
<dbReference type="Proteomes" id="UP000005632">
    <property type="component" value="Chromosome"/>
</dbReference>
<name>G8QWW6_SPHPG</name>
<proteinExistence type="predicted"/>
<gene>
    <name evidence="1" type="ordered locus">SpiGrapes_1667</name>
</gene>
<dbReference type="AlphaFoldDB" id="G8QWW6"/>
<protein>
    <submittedName>
        <fullName evidence="1">Uncharacterized protein</fullName>
    </submittedName>
</protein>
<dbReference type="KEGG" id="sgp:SpiGrapes_1667"/>
<reference evidence="1 2" key="1">
    <citation type="submission" date="2011-11" db="EMBL/GenBank/DDBJ databases">
        <title>Complete sequence of Spirochaeta sp. grapes.</title>
        <authorList>
            <consortium name="US DOE Joint Genome Institute"/>
            <person name="Lucas S."/>
            <person name="Han J."/>
            <person name="Lapidus A."/>
            <person name="Cheng J.-F."/>
            <person name="Goodwin L."/>
            <person name="Pitluck S."/>
            <person name="Peters L."/>
            <person name="Ovchinnikova G."/>
            <person name="Munk A.C."/>
            <person name="Detter J.C."/>
            <person name="Han C."/>
            <person name="Tapia R."/>
            <person name="Land M."/>
            <person name="Hauser L."/>
            <person name="Kyrpides N."/>
            <person name="Ivanova N."/>
            <person name="Pagani I."/>
            <person name="Ritalahtilisa K."/>
            <person name="Loeffler F."/>
            <person name="Woyke T."/>
        </authorList>
    </citation>
    <scope>NUCLEOTIDE SEQUENCE [LARGE SCALE GENOMIC DNA]</scope>
    <source>
        <strain evidence="2">ATCC BAA-1885 / DSM 22778 / Grapes</strain>
    </source>
</reference>
<dbReference type="STRING" id="158190.SpiGrapes_1667"/>
<evidence type="ECO:0000313" key="1">
    <source>
        <dbReference type="EMBL" id="AEV29470.1"/>
    </source>
</evidence>